<name>A0ABQ9EIH1_TEGGR</name>
<dbReference type="PANTHER" id="PTHR21425:SF2">
    <property type="entry name" value="PROTEIN C1ORF43"/>
    <property type="match status" value="1"/>
</dbReference>
<evidence type="ECO:0000313" key="13">
    <source>
        <dbReference type="EMBL" id="KAJ8304574.1"/>
    </source>
</evidence>
<keyword evidence="5 11" id="KW-0812">Transmembrane</keyword>
<dbReference type="EMBL" id="JARBDR010000903">
    <property type="protein sequence ID" value="KAJ8304574.1"/>
    <property type="molecule type" value="Genomic_DNA"/>
</dbReference>
<evidence type="ECO:0000256" key="1">
    <source>
        <dbReference type="ARBA" id="ARBA00002620"/>
    </source>
</evidence>
<proteinExistence type="predicted"/>
<keyword evidence="6 11" id="KW-1133">Transmembrane helix</keyword>
<feature type="transmembrane region" description="Helical" evidence="11">
    <location>
        <begin position="53"/>
        <end position="76"/>
    </location>
</feature>
<feature type="region of interest" description="Disordered" evidence="10">
    <location>
        <begin position="251"/>
        <end position="330"/>
    </location>
</feature>
<keyword evidence="12" id="KW-0732">Signal</keyword>
<dbReference type="Proteomes" id="UP001217089">
    <property type="component" value="Unassembled WGS sequence"/>
</dbReference>
<dbReference type="InterPro" id="IPR010876">
    <property type="entry name" value="C1orf43"/>
</dbReference>
<gene>
    <name evidence="13" type="ORF">KUTeg_018157</name>
</gene>
<feature type="chain" id="PRO_5045278630" evidence="12">
    <location>
        <begin position="20"/>
        <end position="330"/>
    </location>
</feature>
<evidence type="ECO:0000256" key="9">
    <source>
        <dbReference type="ARBA" id="ARBA00023136"/>
    </source>
</evidence>
<feature type="compositionally biased region" description="Polar residues" evidence="10">
    <location>
        <begin position="255"/>
        <end position="276"/>
    </location>
</feature>
<keyword evidence="9 11" id="KW-0472">Membrane</keyword>
<accession>A0ABQ9EIH1</accession>
<dbReference type="Pfam" id="PF07406">
    <property type="entry name" value="NICE-3"/>
    <property type="match status" value="1"/>
</dbReference>
<evidence type="ECO:0000256" key="8">
    <source>
        <dbReference type="ARBA" id="ARBA00023128"/>
    </source>
</evidence>
<feature type="compositionally biased region" description="Low complexity" evidence="10">
    <location>
        <begin position="293"/>
        <end position="310"/>
    </location>
</feature>
<evidence type="ECO:0000256" key="6">
    <source>
        <dbReference type="ARBA" id="ARBA00022989"/>
    </source>
</evidence>
<evidence type="ECO:0000256" key="11">
    <source>
        <dbReference type="SAM" id="Phobius"/>
    </source>
</evidence>
<comment type="subcellular location">
    <subcellularLocation>
        <location evidence="4">Golgi apparatus</location>
    </subcellularLocation>
    <subcellularLocation>
        <location evidence="2">Membrane</location>
        <topology evidence="2">Single-pass membrane protein</topology>
    </subcellularLocation>
    <subcellularLocation>
        <location evidence="3">Mitochondrion</location>
    </subcellularLocation>
</comment>
<feature type="signal peptide" evidence="12">
    <location>
        <begin position="1"/>
        <end position="19"/>
    </location>
</feature>
<evidence type="ECO:0000256" key="7">
    <source>
        <dbReference type="ARBA" id="ARBA00023034"/>
    </source>
</evidence>
<protein>
    <submittedName>
        <fullName evidence="13">Uncharacterized protein</fullName>
    </submittedName>
</protein>
<evidence type="ECO:0000256" key="5">
    <source>
        <dbReference type="ARBA" id="ARBA00022692"/>
    </source>
</evidence>
<organism evidence="13 14">
    <name type="scientific">Tegillarca granosa</name>
    <name type="common">Malaysian cockle</name>
    <name type="synonym">Anadara granosa</name>
    <dbReference type="NCBI Taxonomy" id="220873"/>
    <lineage>
        <taxon>Eukaryota</taxon>
        <taxon>Metazoa</taxon>
        <taxon>Spiralia</taxon>
        <taxon>Lophotrochozoa</taxon>
        <taxon>Mollusca</taxon>
        <taxon>Bivalvia</taxon>
        <taxon>Autobranchia</taxon>
        <taxon>Pteriomorphia</taxon>
        <taxon>Arcoida</taxon>
        <taxon>Arcoidea</taxon>
        <taxon>Arcidae</taxon>
        <taxon>Tegillarca</taxon>
    </lineage>
</organism>
<evidence type="ECO:0000256" key="10">
    <source>
        <dbReference type="SAM" id="MobiDB-lite"/>
    </source>
</evidence>
<sequence length="330" mass="37504">MCPLGISSLVMFFLHIVENLFIENMCCDETEKQEAEKIKEISIVPMMVNLDNISIVSIVLFIAAGLLLFILAFICAKRQIMRFTMKSLGSPHFVIGMDAPKGLRQEIQRRLERVGKIKYEPVLLNAHIMPSASTVPNYYYYRMKAVDAFSKFDEALKEEEPESLGRHPSKPVRHYLLGLYTDYLDTSSSDLIHRFADAYEHARHDPKEFGEEQYNIYMELLDELINSLRNGARKKRDHSLSGHDIKKDTEVILENDNSGETKTKIQIQNDNSNNKNQKGKKTYDKVRYRSRAGSSGQSSLLDSGHSSIPSTVSVEGFNNSRDSPEAVITS</sequence>
<reference evidence="13 14" key="1">
    <citation type="submission" date="2022-12" db="EMBL/GenBank/DDBJ databases">
        <title>Chromosome-level genome of Tegillarca granosa.</title>
        <authorList>
            <person name="Kim J."/>
        </authorList>
    </citation>
    <scope>NUCLEOTIDE SEQUENCE [LARGE SCALE GENOMIC DNA]</scope>
    <source>
        <strain evidence="13">Teg-2019</strain>
        <tissue evidence="13">Adductor muscle</tissue>
    </source>
</reference>
<feature type="compositionally biased region" description="Polar residues" evidence="10">
    <location>
        <begin position="311"/>
        <end position="321"/>
    </location>
</feature>
<keyword evidence="8" id="KW-0496">Mitochondrion</keyword>
<keyword evidence="7" id="KW-0333">Golgi apparatus</keyword>
<evidence type="ECO:0000256" key="4">
    <source>
        <dbReference type="ARBA" id="ARBA00004555"/>
    </source>
</evidence>
<evidence type="ECO:0000256" key="2">
    <source>
        <dbReference type="ARBA" id="ARBA00004167"/>
    </source>
</evidence>
<comment type="caution">
    <text evidence="13">The sequence shown here is derived from an EMBL/GenBank/DDBJ whole genome shotgun (WGS) entry which is preliminary data.</text>
</comment>
<keyword evidence="14" id="KW-1185">Reference proteome</keyword>
<evidence type="ECO:0000256" key="3">
    <source>
        <dbReference type="ARBA" id="ARBA00004173"/>
    </source>
</evidence>
<evidence type="ECO:0000256" key="12">
    <source>
        <dbReference type="SAM" id="SignalP"/>
    </source>
</evidence>
<comment type="function">
    <text evidence="1">General regulator of phagocytosis. Required to uptake Gram negative bacterium by macrophages.</text>
</comment>
<evidence type="ECO:0000313" key="14">
    <source>
        <dbReference type="Proteomes" id="UP001217089"/>
    </source>
</evidence>
<dbReference type="PANTHER" id="PTHR21425">
    <property type="entry name" value="NICE-3"/>
    <property type="match status" value="1"/>
</dbReference>